<keyword evidence="1" id="KW-0732">Signal</keyword>
<dbReference type="AlphaFoldDB" id="A0A9D4EU21"/>
<feature type="signal peptide" evidence="1">
    <location>
        <begin position="1"/>
        <end position="23"/>
    </location>
</feature>
<sequence length="73" mass="8521">MRCLKRVLCLIVLLVCLTFRSRSEYMSTLLKDLCLYYSYNEYLMEKLISLFPSEVGTYIYESCSEKTGHNACA</sequence>
<accession>A0A9D4EU21</accession>
<dbReference type="EMBL" id="JAIWYP010000008">
    <property type="protein sequence ID" value="KAH3783962.1"/>
    <property type="molecule type" value="Genomic_DNA"/>
</dbReference>
<name>A0A9D4EU21_DREPO</name>
<reference evidence="2" key="1">
    <citation type="journal article" date="2019" name="bioRxiv">
        <title>The Genome of the Zebra Mussel, Dreissena polymorpha: A Resource for Invasive Species Research.</title>
        <authorList>
            <person name="McCartney M.A."/>
            <person name="Auch B."/>
            <person name="Kono T."/>
            <person name="Mallez S."/>
            <person name="Zhang Y."/>
            <person name="Obille A."/>
            <person name="Becker A."/>
            <person name="Abrahante J.E."/>
            <person name="Garbe J."/>
            <person name="Badalamenti J.P."/>
            <person name="Herman A."/>
            <person name="Mangelson H."/>
            <person name="Liachko I."/>
            <person name="Sullivan S."/>
            <person name="Sone E.D."/>
            <person name="Koren S."/>
            <person name="Silverstein K.A.T."/>
            <person name="Beckman K.B."/>
            <person name="Gohl D.M."/>
        </authorList>
    </citation>
    <scope>NUCLEOTIDE SEQUENCE</scope>
    <source>
        <strain evidence="2">Duluth1</strain>
        <tissue evidence="2">Whole animal</tissue>
    </source>
</reference>
<organism evidence="2 3">
    <name type="scientific">Dreissena polymorpha</name>
    <name type="common">Zebra mussel</name>
    <name type="synonym">Mytilus polymorpha</name>
    <dbReference type="NCBI Taxonomy" id="45954"/>
    <lineage>
        <taxon>Eukaryota</taxon>
        <taxon>Metazoa</taxon>
        <taxon>Spiralia</taxon>
        <taxon>Lophotrochozoa</taxon>
        <taxon>Mollusca</taxon>
        <taxon>Bivalvia</taxon>
        <taxon>Autobranchia</taxon>
        <taxon>Heteroconchia</taxon>
        <taxon>Euheterodonta</taxon>
        <taxon>Imparidentia</taxon>
        <taxon>Neoheterodontei</taxon>
        <taxon>Myida</taxon>
        <taxon>Dreissenoidea</taxon>
        <taxon>Dreissenidae</taxon>
        <taxon>Dreissena</taxon>
    </lineage>
</organism>
<gene>
    <name evidence="2" type="ORF">DPMN_161912</name>
</gene>
<reference evidence="2" key="2">
    <citation type="submission" date="2020-11" db="EMBL/GenBank/DDBJ databases">
        <authorList>
            <person name="McCartney M.A."/>
            <person name="Auch B."/>
            <person name="Kono T."/>
            <person name="Mallez S."/>
            <person name="Becker A."/>
            <person name="Gohl D.M."/>
            <person name="Silverstein K.A.T."/>
            <person name="Koren S."/>
            <person name="Bechman K.B."/>
            <person name="Herman A."/>
            <person name="Abrahante J.E."/>
            <person name="Garbe J."/>
        </authorList>
    </citation>
    <scope>NUCLEOTIDE SEQUENCE</scope>
    <source>
        <strain evidence="2">Duluth1</strain>
        <tissue evidence="2">Whole animal</tissue>
    </source>
</reference>
<proteinExistence type="predicted"/>
<keyword evidence="3" id="KW-1185">Reference proteome</keyword>
<evidence type="ECO:0000313" key="2">
    <source>
        <dbReference type="EMBL" id="KAH3783962.1"/>
    </source>
</evidence>
<evidence type="ECO:0000256" key="1">
    <source>
        <dbReference type="SAM" id="SignalP"/>
    </source>
</evidence>
<feature type="chain" id="PRO_5039000901" evidence="1">
    <location>
        <begin position="24"/>
        <end position="73"/>
    </location>
</feature>
<comment type="caution">
    <text evidence="2">The sequence shown here is derived from an EMBL/GenBank/DDBJ whole genome shotgun (WGS) entry which is preliminary data.</text>
</comment>
<dbReference type="Proteomes" id="UP000828390">
    <property type="component" value="Unassembled WGS sequence"/>
</dbReference>
<evidence type="ECO:0000313" key="3">
    <source>
        <dbReference type="Proteomes" id="UP000828390"/>
    </source>
</evidence>
<protein>
    <submittedName>
        <fullName evidence="2">Uncharacterized protein</fullName>
    </submittedName>
</protein>